<evidence type="ECO:0000259" key="1">
    <source>
        <dbReference type="Pfam" id="PF00850"/>
    </source>
</evidence>
<accession>J0ZLX0</accession>
<feature type="domain" description="Histone deacetylase" evidence="1">
    <location>
        <begin position="3"/>
        <end position="59"/>
    </location>
</feature>
<dbReference type="PANTHER" id="PTHR10625">
    <property type="entry name" value="HISTONE DEACETYLASE HDAC1-RELATED"/>
    <property type="match status" value="1"/>
</dbReference>
<dbReference type="GO" id="GO:0040029">
    <property type="term" value="P:epigenetic regulation of gene expression"/>
    <property type="evidence" value="ECO:0007669"/>
    <property type="project" value="TreeGrafter"/>
</dbReference>
<dbReference type="EMBL" id="AIMB01000008">
    <property type="protein sequence ID" value="EJF89398.1"/>
    <property type="molecule type" value="Genomic_DNA"/>
</dbReference>
<dbReference type="InterPro" id="IPR037138">
    <property type="entry name" value="His_deacetylse_dom_sf"/>
</dbReference>
<dbReference type="HOGENOM" id="CLU_2931947_0_0_5"/>
<dbReference type="InterPro" id="IPR023696">
    <property type="entry name" value="Ureohydrolase_dom_sf"/>
</dbReference>
<dbReference type="PATRIC" id="fig|1094558.3.peg.2090"/>
<dbReference type="PANTHER" id="PTHR10625:SF10">
    <property type="entry name" value="HISTONE DEACETYLASE HDAC1"/>
    <property type="match status" value="1"/>
</dbReference>
<dbReference type="Gene3D" id="3.40.800.20">
    <property type="entry name" value="Histone deacetylase domain"/>
    <property type="match status" value="1"/>
</dbReference>
<dbReference type="Pfam" id="PF00850">
    <property type="entry name" value="Hist_deacetyl"/>
    <property type="match status" value="1"/>
</dbReference>
<organism evidence="2 3">
    <name type="scientific">Bartonella tamiae Th239</name>
    <dbReference type="NCBI Taxonomy" id="1094558"/>
    <lineage>
        <taxon>Bacteria</taxon>
        <taxon>Pseudomonadati</taxon>
        <taxon>Pseudomonadota</taxon>
        <taxon>Alphaproteobacteria</taxon>
        <taxon>Hyphomicrobiales</taxon>
        <taxon>Bartonellaceae</taxon>
        <taxon>Bartonella</taxon>
    </lineage>
</organism>
<evidence type="ECO:0000313" key="2">
    <source>
        <dbReference type="EMBL" id="EJF89398.1"/>
    </source>
</evidence>
<dbReference type="GO" id="GO:0004407">
    <property type="term" value="F:histone deacetylase activity"/>
    <property type="evidence" value="ECO:0007669"/>
    <property type="project" value="TreeGrafter"/>
</dbReference>
<dbReference type="Proteomes" id="UP000008952">
    <property type="component" value="Unassembled WGS sequence"/>
</dbReference>
<dbReference type="OrthoDB" id="9808367at2"/>
<dbReference type="InterPro" id="IPR023801">
    <property type="entry name" value="His_deacetylse_dom"/>
</dbReference>
<name>J0ZLX0_9HYPH</name>
<protein>
    <recommendedName>
        <fullName evidence="1">Histone deacetylase domain-containing protein</fullName>
    </recommendedName>
</protein>
<proteinExistence type="predicted"/>
<dbReference type="eggNOG" id="COG0123">
    <property type="taxonomic scope" value="Bacteria"/>
</dbReference>
<comment type="caution">
    <text evidence="2">The sequence shown here is derived from an EMBL/GenBank/DDBJ whole genome shotgun (WGS) entry which is preliminary data.</text>
</comment>
<dbReference type="STRING" id="1094558.ME5_01949"/>
<dbReference type="RefSeq" id="WP_008040707.1">
    <property type="nucleotide sequence ID" value="NZ_JH725147.1"/>
</dbReference>
<gene>
    <name evidence="2" type="ORF">ME5_01949</name>
</gene>
<dbReference type="SUPFAM" id="SSF52768">
    <property type="entry name" value="Arginase/deacetylase"/>
    <property type="match status" value="1"/>
</dbReference>
<evidence type="ECO:0000313" key="3">
    <source>
        <dbReference type="Proteomes" id="UP000008952"/>
    </source>
</evidence>
<keyword evidence="3" id="KW-1185">Reference proteome</keyword>
<dbReference type="AlphaFoldDB" id="J0ZLX0"/>
<sequence length="60" mass="6338">MGDNAPIGPNSYEIAKLSAGLVVAAVKAVLNGDFKNAYALSRPPGHHCFSDQSMGFLLFE</sequence>
<reference evidence="2 3" key="1">
    <citation type="submission" date="2012-03" db="EMBL/GenBank/DDBJ databases">
        <title>The Genome Sequence of Bartonella tamiae Th239.</title>
        <authorList>
            <consortium name="The Broad Institute Genome Sequencing Platform"/>
            <consortium name="The Broad Institute Genome Sequencing Center for Infectious Disease"/>
            <person name="Feldgarden M."/>
            <person name="Kirby J."/>
            <person name="Kosoy M."/>
            <person name="Birtles R."/>
            <person name="Probert W.S."/>
            <person name="Chiaraviglio L."/>
            <person name="Young S.K."/>
            <person name="Zeng Q."/>
            <person name="Gargeya S."/>
            <person name="Fitzgerald M."/>
            <person name="Haas B."/>
            <person name="Abouelleil A."/>
            <person name="Alvarado L."/>
            <person name="Arachchi H.M."/>
            <person name="Berlin A."/>
            <person name="Chapman S.B."/>
            <person name="Gearin G."/>
            <person name="Goldberg J."/>
            <person name="Griggs A."/>
            <person name="Gujja S."/>
            <person name="Hansen M."/>
            <person name="Heiman D."/>
            <person name="Howarth C."/>
            <person name="Larimer J."/>
            <person name="Lui A."/>
            <person name="MacDonald P.J.P."/>
            <person name="McCowen C."/>
            <person name="Montmayeur A."/>
            <person name="Murphy C."/>
            <person name="Neiman D."/>
            <person name="Pearson M."/>
            <person name="Priest M."/>
            <person name="Roberts A."/>
            <person name="Saif S."/>
            <person name="Shea T."/>
            <person name="Sisk P."/>
            <person name="Stolte C."/>
            <person name="Sykes S."/>
            <person name="Wortman J."/>
            <person name="Nusbaum C."/>
            <person name="Birren B."/>
        </authorList>
    </citation>
    <scope>NUCLEOTIDE SEQUENCE [LARGE SCALE GENOMIC DNA]</scope>
    <source>
        <strain evidence="2 3">Th239</strain>
    </source>
</reference>